<dbReference type="Proteomes" id="UP000304912">
    <property type="component" value="Chromosome"/>
</dbReference>
<dbReference type="AlphaFoldDB" id="A0A5B7YCF2"/>
<dbReference type="Pfam" id="PF09839">
    <property type="entry name" value="DUF2066"/>
    <property type="match status" value="1"/>
</dbReference>
<evidence type="ECO:0000256" key="1">
    <source>
        <dbReference type="SAM" id="MobiDB-lite"/>
    </source>
</evidence>
<sequence length="485" mass="53326">MCLSLLKAMPTTAITEFRNLLMFTRIKNDLKPARSVASLCAFIFPLVLVAASTGSATASTVVKTNAAKVPVDDQSAQSRRAALRQAMEQVLVKMSGTESVLSHPAVRSALQSPARYLSAYQFDYEDGQQYYAGEFSRKVLVELLREASLPVWGQRRPDTLIWLANQENRDKWILREGQPGELTAVIQKASQKYGVPVTLPLMDLTDNSAISVYDVWGQFGSVLNQASERYRPEFIIGARLHHKPEDAAPEFLSTEEKLEKALSDSNLAFAYSDEKSTTSTGGDNEAPHNDNGQQLGQSRALEDTRFTSDTNLAETLQSESGVSESDTPTSETAPEPTIPARSGSGEYALEWTLLEGADSQFGVVRAESAELALTQFMQLYSQYLGERFAVSVDADADTTGEVVSISVANLDGLEKYVHAQRFLNDMSIVKQAMLSEQRGSVATFEVRLVGTVSDFVSALSLDSQLQPVRDTFGRPLEGHNFYWNE</sequence>
<feature type="region of interest" description="Disordered" evidence="1">
    <location>
        <begin position="313"/>
        <end position="343"/>
    </location>
</feature>
<evidence type="ECO:0000313" key="3">
    <source>
        <dbReference type="Proteomes" id="UP000304912"/>
    </source>
</evidence>
<proteinExistence type="predicted"/>
<name>A0A5B7YCF2_9ALTE</name>
<dbReference type="InterPro" id="IPR018642">
    <property type="entry name" value="DUF2066"/>
</dbReference>
<dbReference type="OrthoDB" id="6195299at2"/>
<gene>
    <name evidence="2" type="ORF">FBQ74_07720</name>
</gene>
<feature type="compositionally biased region" description="Polar residues" evidence="1">
    <location>
        <begin position="313"/>
        <end position="332"/>
    </location>
</feature>
<dbReference type="KEGG" id="salk:FBQ74_07720"/>
<dbReference type="EMBL" id="CP039852">
    <property type="protein sequence ID" value="QCZ93382.1"/>
    <property type="molecule type" value="Genomic_DNA"/>
</dbReference>
<feature type="region of interest" description="Disordered" evidence="1">
    <location>
        <begin position="272"/>
        <end position="295"/>
    </location>
</feature>
<reference evidence="2 3" key="1">
    <citation type="submission" date="2019-04" db="EMBL/GenBank/DDBJ databases">
        <title>Salinimonas iocasae sp. nov., a halophilic bacterium isolated from the outer tube casing of tubeworms in Okinawa Trough.</title>
        <authorList>
            <person name="Zhang H."/>
            <person name="Wang H."/>
            <person name="Li C."/>
        </authorList>
    </citation>
    <scope>NUCLEOTIDE SEQUENCE [LARGE SCALE GENOMIC DNA]</scope>
    <source>
        <strain evidence="2 3">KX18D6</strain>
    </source>
</reference>
<organism evidence="2 3">
    <name type="scientific">Salinimonas iocasae</name>
    <dbReference type="NCBI Taxonomy" id="2572577"/>
    <lineage>
        <taxon>Bacteria</taxon>
        <taxon>Pseudomonadati</taxon>
        <taxon>Pseudomonadota</taxon>
        <taxon>Gammaproteobacteria</taxon>
        <taxon>Alteromonadales</taxon>
        <taxon>Alteromonadaceae</taxon>
        <taxon>Alteromonas/Salinimonas group</taxon>
        <taxon>Salinimonas</taxon>
    </lineage>
</organism>
<keyword evidence="3" id="KW-1185">Reference proteome</keyword>
<accession>A0A5B7YCF2</accession>
<protein>
    <submittedName>
        <fullName evidence="2">DUF2066 domain-containing protein</fullName>
    </submittedName>
</protein>
<evidence type="ECO:0000313" key="2">
    <source>
        <dbReference type="EMBL" id="QCZ93382.1"/>
    </source>
</evidence>